<proteinExistence type="predicted"/>
<keyword evidence="4" id="KW-1185">Reference proteome</keyword>
<feature type="transmembrane region" description="Helical" evidence="2">
    <location>
        <begin position="49"/>
        <end position="70"/>
    </location>
</feature>
<evidence type="ECO:0000313" key="3">
    <source>
        <dbReference type="EMBL" id="TNM91983.1"/>
    </source>
</evidence>
<sequence>MGTRGGRGPRKARREAAGSAAEPRRCGSSEELFPRWDGEGARDSAPAPAAIQLLLLLLLPLLPLLLLLLLHQNHFSFSSHPEHFRRCEERDGTGDTEQPVR</sequence>
<reference evidence="3 4" key="1">
    <citation type="submission" date="2019-04" db="EMBL/GenBank/DDBJ databases">
        <title>The sequence and de novo assembly of Takifugu bimaculatus genome using PacBio and Hi-C technologies.</title>
        <authorList>
            <person name="Xu P."/>
            <person name="Liu B."/>
            <person name="Zhou Z."/>
        </authorList>
    </citation>
    <scope>NUCLEOTIDE SEQUENCE [LARGE SCALE GENOMIC DNA]</scope>
    <source>
        <strain evidence="3">TB-2018</strain>
        <tissue evidence="3">Muscle</tissue>
    </source>
</reference>
<feature type="compositionally biased region" description="Basic and acidic residues" evidence="1">
    <location>
        <begin position="22"/>
        <end position="42"/>
    </location>
</feature>
<comment type="caution">
    <text evidence="3">The sequence shown here is derived from an EMBL/GenBank/DDBJ whole genome shotgun (WGS) entry which is preliminary data.</text>
</comment>
<accession>A0A4Z2BI36</accession>
<keyword evidence="2" id="KW-0812">Transmembrane</keyword>
<gene>
    <name evidence="3" type="ORF">fugu_018995</name>
</gene>
<dbReference type="EMBL" id="SWLE01000014">
    <property type="protein sequence ID" value="TNM91983.1"/>
    <property type="molecule type" value="Genomic_DNA"/>
</dbReference>
<evidence type="ECO:0000256" key="1">
    <source>
        <dbReference type="SAM" id="MobiDB-lite"/>
    </source>
</evidence>
<dbReference type="AlphaFoldDB" id="A0A4Z2BI36"/>
<name>A0A4Z2BI36_9TELE</name>
<organism evidence="3 4">
    <name type="scientific">Takifugu bimaculatus</name>
    <dbReference type="NCBI Taxonomy" id="433685"/>
    <lineage>
        <taxon>Eukaryota</taxon>
        <taxon>Metazoa</taxon>
        <taxon>Chordata</taxon>
        <taxon>Craniata</taxon>
        <taxon>Vertebrata</taxon>
        <taxon>Euteleostomi</taxon>
        <taxon>Actinopterygii</taxon>
        <taxon>Neopterygii</taxon>
        <taxon>Teleostei</taxon>
        <taxon>Neoteleostei</taxon>
        <taxon>Acanthomorphata</taxon>
        <taxon>Eupercaria</taxon>
        <taxon>Tetraodontiformes</taxon>
        <taxon>Tetradontoidea</taxon>
        <taxon>Tetraodontidae</taxon>
        <taxon>Takifugu</taxon>
    </lineage>
</organism>
<evidence type="ECO:0000256" key="2">
    <source>
        <dbReference type="SAM" id="Phobius"/>
    </source>
</evidence>
<dbReference type="Proteomes" id="UP000516260">
    <property type="component" value="Chromosome 21"/>
</dbReference>
<keyword evidence="2" id="KW-0472">Membrane</keyword>
<protein>
    <submittedName>
        <fullName evidence="3">Uncharacterized protein</fullName>
    </submittedName>
</protein>
<evidence type="ECO:0000313" key="4">
    <source>
        <dbReference type="Proteomes" id="UP000516260"/>
    </source>
</evidence>
<keyword evidence="2" id="KW-1133">Transmembrane helix</keyword>
<feature type="region of interest" description="Disordered" evidence="1">
    <location>
        <begin position="80"/>
        <end position="101"/>
    </location>
</feature>
<feature type="region of interest" description="Disordered" evidence="1">
    <location>
        <begin position="1"/>
        <end position="44"/>
    </location>
</feature>